<reference evidence="2 3" key="1">
    <citation type="journal article" date="2016" name="Nat. Commun.">
        <title>Ectomycorrhizal ecology is imprinted in the genome of the dominant symbiotic fungus Cenococcum geophilum.</title>
        <authorList>
            <consortium name="DOE Joint Genome Institute"/>
            <person name="Peter M."/>
            <person name="Kohler A."/>
            <person name="Ohm R.A."/>
            <person name="Kuo A."/>
            <person name="Krutzmann J."/>
            <person name="Morin E."/>
            <person name="Arend M."/>
            <person name="Barry K.W."/>
            <person name="Binder M."/>
            <person name="Choi C."/>
            <person name="Clum A."/>
            <person name="Copeland A."/>
            <person name="Grisel N."/>
            <person name="Haridas S."/>
            <person name="Kipfer T."/>
            <person name="LaButti K."/>
            <person name="Lindquist E."/>
            <person name="Lipzen A."/>
            <person name="Maire R."/>
            <person name="Meier B."/>
            <person name="Mihaltcheva S."/>
            <person name="Molinier V."/>
            <person name="Murat C."/>
            <person name="Poggeler S."/>
            <person name="Quandt C.A."/>
            <person name="Sperisen C."/>
            <person name="Tritt A."/>
            <person name="Tisserant E."/>
            <person name="Crous P.W."/>
            <person name="Henrissat B."/>
            <person name="Nehls U."/>
            <person name="Egli S."/>
            <person name="Spatafora J.W."/>
            <person name="Grigoriev I.V."/>
            <person name="Martin F.M."/>
        </authorList>
    </citation>
    <scope>NUCLEOTIDE SEQUENCE [LARGE SCALE GENOMIC DNA]</scope>
    <source>
        <strain evidence="2 3">CBS 459.81</strain>
    </source>
</reference>
<sequence length="124" mass="14323">MALSLKQRTTKAALRGPQFLGEERNGDSPTRLHQIVTKPDHFSDQFYDVDRRFVPINWIAVAHNVPEYVESMNVDQMVEKDVDTGAALNEDPVHEFRLAYAFAVIWVFFLLYIFSLLVYLSFLA</sequence>
<gene>
    <name evidence="2" type="ORF">K432DRAFT_404931</name>
</gene>
<name>A0A8E2E9Y7_9PEZI</name>
<protein>
    <submittedName>
        <fullName evidence="2">Uncharacterized protein</fullName>
    </submittedName>
</protein>
<keyword evidence="1" id="KW-1133">Transmembrane helix</keyword>
<organism evidence="2 3">
    <name type="scientific">Lepidopterella palustris CBS 459.81</name>
    <dbReference type="NCBI Taxonomy" id="1314670"/>
    <lineage>
        <taxon>Eukaryota</taxon>
        <taxon>Fungi</taxon>
        <taxon>Dikarya</taxon>
        <taxon>Ascomycota</taxon>
        <taxon>Pezizomycotina</taxon>
        <taxon>Dothideomycetes</taxon>
        <taxon>Pleosporomycetidae</taxon>
        <taxon>Mytilinidiales</taxon>
        <taxon>Argynnaceae</taxon>
        <taxon>Lepidopterella</taxon>
    </lineage>
</organism>
<feature type="transmembrane region" description="Helical" evidence="1">
    <location>
        <begin position="98"/>
        <end position="122"/>
    </location>
</feature>
<evidence type="ECO:0000313" key="3">
    <source>
        <dbReference type="Proteomes" id="UP000250266"/>
    </source>
</evidence>
<keyword evidence="1" id="KW-0812">Transmembrane</keyword>
<dbReference type="AlphaFoldDB" id="A0A8E2E9Y7"/>
<proteinExistence type="predicted"/>
<keyword evidence="1" id="KW-0472">Membrane</keyword>
<dbReference type="EMBL" id="KV744971">
    <property type="protein sequence ID" value="OCK80176.1"/>
    <property type="molecule type" value="Genomic_DNA"/>
</dbReference>
<evidence type="ECO:0000256" key="1">
    <source>
        <dbReference type="SAM" id="Phobius"/>
    </source>
</evidence>
<evidence type="ECO:0000313" key="2">
    <source>
        <dbReference type="EMBL" id="OCK80176.1"/>
    </source>
</evidence>
<keyword evidence="3" id="KW-1185">Reference proteome</keyword>
<accession>A0A8E2E9Y7</accession>
<dbReference type="Proteomes" id="UP000250266">
    <property type="component" value="Unassembled WGS sequence"/>
</dbReference>